<keyword evidence="1" id="KW-0472">Membrane</keyword>
<keyword evidence="3" id="KW-1185">Reference proteome</keyword>
<proteinExistence type="predicted"/>
<name>A0A134BAK8_9PORP</name>
<dbReference type="PATRIC" id="fig|322095.3.peg.695"/>
<dbReference type="AlphaFoldDB" id="A0A134BAK8"/>
<feature type="transmembrane region" description="Helical" evidence="1">
    <location>
        <begin position="7"/>
        <end position="27"/>
    </location>
</feature>
<gene>
    <name evidence="2" type="ORF">HMPREF3185_00704</name>
</gene>
<evidence type="ECO:0000313" key="3">
    <source>
        <dbReference type="Proteomes" id="UP000070224"/>
    </source>
</evidence>
<feature type="transmembrane region" description="Helical" evidence="1">
    <location>
        <begin position="39"/>
        <end position="61"/>
    </location>
</feature>
<protein>
    <submittedName>
        <fullName evidence="2">Uncharacterized protein</fullName>
    </submittedName>
</protein>
<evidence type="ECO:0000313" key="2">
    <source>
        <dbReference type="EMBL" id="KXB76946.1"/>
    </source>
</evidence>
<dbReference type="RefSeq" id="WP_044114657.1">
    <property type="nucleotide sequence ID" value="NZ_KQ960433.1"/>
</dbReference>
<evidence type="ECO:0000256" key="1">
    <source>
        <dbReference type="SAM" id="Phobius"/>
    </source>
</evidence>
<comment type="caution">
    <text evidence="2">The sequence shown here is derived from an EMBL/GenBank/DDBJ whole genome shotgun (WGS) entry which is preliminary data.</text>
</comment>
<accession>A0A134BAK8</accession>
<reference evidence="3" key="1">
    <citation type="submission" date="2016-01" db="EMBL/GenBank/DDBJ databases">
        <authorList>
            <person name="Mitreva M."/>
            <person name="Pepin K.H."/>
            <person name="Mihindukulasuriya K.A."/>
            <person name="Fulton R."/>
            <person name="Fronick C."/>
            <person name="O'Laughlin M."/>
            <person name="Miner T."/>
            <person name="Herter B."/>
            <person name="Rosa B.A."/>
            <person name="Cordes M."/>
            <person name="Tomlinson C."/>
            <person name="Wollam A."/>
            <person name="Palsikar V.B."/>
            <person name="Mardis E.R."/>
            <person name="Wilson R.K."/>
        </authorList>
    </citation>
    <scope>NUCLEOTIDE SEQUENCE [LARGE SCALE GENOMIC DNA]</scope>
    <source>
        <strain evidence="3">KA00683</strain>
    </source>
</reference>
<dbReference type="STRING" id="322095.HMPREF3185_00704"/>
<dbReference type="EMBL" id="LSDK01000051">
    <property type="protein sequence ID" value="KXB76946.1"/>
    <property type="molecule type" value="Genomic_DNA"/>
</dbReference>
<dbReference type="OrthoDB" id="1452462at2"/>
<organism evidence="2 3">
    <name type="scientific">Porphyromonas somerae</name>
    <dbReference type="NCBI Taxonomy" id="322095"/>
    <lineage>
        <taxon>Bacteria</taxon>
        <taxon>Pseudomonadati</taxon>
        <taxon>Bacteroidota</taxon>
        <taxon>Bacteroidia</taxon>
        <taxon>Bacteroidales</taxon>
        <taxon>Porphyromonadaceae</taxon>
        <taxon>Porphyromonas</taxon>
    </lineage>
</organism>
<sequence>MKYIFGGIITLLLLATLAFYLLGMWGVELPITSADLTKAWITGLVVLGALLVFTVILPFFFGGRSNRYDKSSGSIAQRKKD</sequence>
<keyword evidence="1" id="KW-0812">Transmembrane</keyword>
<dbReference type="Proteomes" id="UP000070224">
    <property type="component" value="Unassembled WGS sequence"/>
</dbReference>
<keyword evidence="1" id="KW-1133">Transmembrane helix</keyword>